<comment type="caution">
    <text evidence="1">The sequence shown here is derived from an EMBL/GenBank/DDBJ whole genome shotgun (WGS) entry which is preliminary data.</text>
</comment>
<dbReference type="EMBL" id="BJFL01000005">
    <property type="protein sequence ID" value="GDY29855.1"/>
    <property type="molecule type" value="Genomic_DNA"/>
</dbReference>
<accession>A0A4D4IZT4</accession>
<dbReference type="Proteomes" id="UP000298860">
    <property type="component" value="Unassembled WGS sequence"/>
</dbReference>
<sequence>MDTATVLEYHPELSALPDIDQWEWWPIRERHTVALAGQRSTATHVVLLYLYGDHAGTAHVDTMWPGARAFWSEVGTVREAIAWTTTPPSLCSQSAEQHLVTRTRKDT</sequence>
<proteinExistence type="predicted"/>
<dbReference type="OrthoDB" id="3359526at2"/>
<dbReference type="RefSeq" id="WP_137813017.1">
    <property type="nucleotide sequence ID" value="NZ_BJFL01000005.1"/>
</dbReference>
<name>A0A4D4IZT4_9PSEU</name>
<evidence type="ECO:0000313" key="2">
    <source>
        <dbReference type="Proteomes" id="UP000298860"/>
    </source>
</evidence>
<keyword evidence="2" id="KW-1185">Reference proteome</keyword>
<gene>
    <name evidence="1" type="ORF">GTS_14880</name>
</gene>
<evidence type="ECO:0000313" key="1">
    <source>
        <dbReference type="EMBL" id="GDY29855.1"/>
    </source>
</evidence>
<organism evidence="1 2">
    <name type="scientific">Gandjariella thermophila</name>
    <dbReference type="NCBI Taxonomy" id="1931992"/>
    <lineage>
        <taxon>Bacteria</taxon>
        <taxon>Bacillati</taxon>
        <taxon>Actinomycetota</taxon>
        <taxon>Actinomycetes</taxon>
        <taxon>Pseudonocardiales</taxon>
        <taxon>Pseudonocardiaceae</taxon>
        <taxon>Gandjariella</taxon>
    </lineage>
</organism>
<dbReference type="AlphaFoldDB" id="A0A4D4IZT4"/>
<reference evidence="2" key="1">
    <citation type="submission" date="2019-04" db="EMBL/GenBank/DDBJ databases">
        <title>Draft genome sequence of Pseudonocardiaceae bacterium SL3-2-4.</title>
        <authorList>
            <person name="Ningsih F."/>
            <person name="Yokota A."/>
            <person name="Sakai Y."/>
            <person name="Nanatani K."/>
            <person name="Yabe S."/>
            <person name="Oetari A."/>
            <person name="Sjamsuridzal W."/>
        </authorList>
    </citation>
    <scope>NUCLEOTIDE SEQUENCE [LARGE SCALE GENOMIC DNA]</scope>
    <source>
        <strain evidence="2">SL3-2-4</strain>
    </source>
</reference>
<protein>
    <submittedName>
        <fullName evidence="1">Uncharacterized protein</fullName>
    </submittedName>
</protein>